<comment type="caution">
    <text evidence="2">The sequence shown here is derived from an EMBL/GenBank/DDBJ whole genome shotgun (WGS) entry which is preliminary data.</text>
</comment>
<feature type="region of interest" description="Disordered" evidence="1">
    <location>
        <begin position="164"/>
        <end position="210"/>
    </location>
</feature>
<gene>
    <name evidence="2" type="ORF">PVK06_039194</name>
</gene>
<evidence type="ECO:0000256" key="1">
    <source>
        <dbReference type="SAM" id="MobiDB-lite"/>
    </source>
</evidence>
<organism evidence="2 3">
    <name type="scientific">Gossypium arboreum</name>
    <name type="common">Tree cotton</name>
    <name type="synonym">Gossypium nanking</name>
    <dbReference type="NCBI Taxonomy" id="29729"/>
    <lineage>
        <taxon>Eukaryota</taxon>
        <taxon>Viridiplantae</taxon>
        <taxon>Streptophyta</taxon>
        <taxon>Embryophyta</taxon>
        <taxon>Tracheophyta</taxon>
        <taxon>Spermatophyta</taxon>
        <taxon>Magnoliopsida</taxon>
        <taxon>eudicotyledons</taxon>
        <taxon>Gunneridae</taxon>
        <taxon>Pentapetalae</taxon>
        <taxon>rosids</taxon>
        <taxon>malvids</taxon>
        <taxon>Malvales</taxon>
        <taxon>Malvaceae</taxon>
        <taxon>Malvoideae</taxon>
        <taxon>Gossypium</taxon>
    </lineage>
</organism>
<dbReference type="EMBL" id="JARKNE010000011">
    <property type="protein sequence ID" value="KAK5784668.1"/>
    <property type="molecule type" value="Genomic_DNA"/>
</dbReference>
<accession>A0ABR0N282</accession>
<keyword evidence="3" id="KW-1185">Reference proteome</keyword>
<evidence type="ECO:0000313" key="3">
    <source>
        <dbReference type="Proteomes" id="UP001358586"/>
    </source>
</evidence>
<name>A0ABR0N282_GOSAR</name>
<feature type="compositionally biased region" description="Pro residues" evidence="1">
    <location>
        <begin position="196"/>
        <end position="205"/>
    </location>
</feature>
<protein>
    <submittedName>
        <fullName evidence="2">Uncharacterized protein</fullName>
    </submittedName>
</protein>
<dbReference type="Proteomes" id="UP001358586">
    <property type="component" value="Chromosome 11"/>
</dbReference>
<proteinExistence type="predicted"/>
<reference evidence="2 3" key="1">
    <citation type="submission" date="2023-03" db="EMBL/GenBank/DDBJ databases">
        <title>WGS of Gossypium arboreum.</title>
        <authorList>
            <person name="Yu D."/>
        </authorList>
    </citation>
    <scope>NUCLEOTIDE SEQUENCE [LARGE SCALE GENOMIC DNA]</scope>
    <source>
        <tissue evidence="2">Leaf</tissue>
    </source>
</reference>
<dbReference type="PANTHER" id="PTHR31704">
    <property type="entry name" value="MYB/SANT-LIKE DNA-BINDING DOMAIN PROTEIN-RELATED"/>
    <property type="match status" value="1"/>
</dbReference>
<evidence type="ECO:0000313" key="2">
    <source>
        <dbReference type="EMBL" id="KAK5784668.1"/>
    </source>
</evidence>
<dbReference type="PANTHER" id="PTHR31704:SF37">
    <property type="entry name" value="HEAT SHOCK PROTEIN"/>
    <property type="match status" value="1"/>
</dbReference>
<sequence>MLFGSALQFSENQFQPHSSAEKRLEVSAAIKGIGVVGSSILSLQFLFLFLFSYQLPPCPPFFAGSDLYPVSESVETAESRLFSNLEVDREHLKQSEILEGIGWCPSKKTVDATEEWWAEKIQENPDFKGFKKKGIEPRLNELMWQMFGGIVATGKNAWAPSSGVLPSGVRMGDDTPNEGFGDSDENSNENEGIPPNEVPSNPPNEIPNQRKQTLGVVYGKGKKSSSSRKASRNILTTQIEKLCDSMASPRKSVNEIIFPHSQYTISNAMDALRALEDEIPKKDGLYYLPSKCSKYR</sequence>